<dbReference type="RefSeq" id="WP_080020095.1">
    <property type="nucleotide sequence ID" value="NZ_CP021281.1"/>
</dbReference>
<comment type="caution">
    <text evidence="2">The sequence shown here is derived from an EMBL/GenBank/DDBJ whole genome shotgun (WGS) entry which is preliminary data.</text>
</comment>
<name>A0A3A6W625_LEGPN</name>
<evidence type="ECO:0000313" key="3">
    <source>
        <dbReference type="Proteomes" id="UP000277145"/>
    </source>
</evidence>
<dbReference type="Proteomes" id="UP000277145">
    <property type="component" value="Unassembled WGS sequence"/>
</dbReference>
<evidence type="ECO:0000256" key="1">
    <source>
        <dbReference type="SAM" id="MobiDB-lite"/>
    </source>
</evidence>
<dbReference type="AlphaFoldDB" id="A0A3A6W625"/>
<gene>
    <name evidence="2" type="ORF">D1H98_07015</name>
</gene>
<accession>A0A3A6W625</accession>
<dbReference type="EMBL" id="QWDR01000001">
    <property type="protein sequence ID" value="RJY34531.1"/>
    <property type="molecule type" value="Genomic_DNA"/>
</dbReference>
<organism evidence="2 3">
    <name type="scientific">Legionella pneumophila subsp. pneumophila</name>
    <dbReference type="NCBI Taxonomy" id="91891"/>
    <lineage>
        <taxon>Bacteria</taxon>
        <taxon>Pseudomonadati</taxon>
        <taxon>Pseudomonadota</taxon>
        <taxon>Gammaproteobacteria</taxon>
        <taxon>Legionellales</taxon>
        <taxon>Legionellaceae</taxon>
        <taxon>Legionella</taxon>
    </lineage>
</organism>
<feature type="region of interest" description="Disordered" evidence="1">
    <location>
        <begin position="442"/>
        <end position="461"/>
    </location>
</feature>
<evidence type="ECO:0008006" key="4">
    <source>
        <dbReference type="Google" id="ProtNLM"/>
    </source>
</evidence>
<sequence length="576" mass="66501">MVRVLNLQKGVNMFNVDNSGKGNCLYYAYSISLMYYLRAKNNVRITEDIFNKLGLKEEDRARLRKLLSKDPDRAFTRDEIKTIIEPILGRATRDLAAEHTKVEFKSSPHDTPLFSSLHYAVEFGFKRSLQINESELTLLIDNDFSNPDYTEAEIYKVSGLLDALQEYILTRTPSVIEEFNRQWENKKQELKEQSLTEKEIQIHQATILDNILRKETIDFLLADNEKHLDEYREHLRREFVWGSEETLMVLHRAIQGERMVRNHEGRIEPVYDHEIILHVHRNGASPSYQAGSPEMILNNEGNVHWTSIIPDAIFTSKLTDKEEKLLEMLERMQSEYGSKELGVEKYSSISDWLSDLMKQIELIKTSPTAVTKQKEIELFFQLLAKATPKLASEPALRMSLGTLFSNFLECIPALMVENKLSTGLAKFGLYSPERSPVISQKKEDLSLTKSSEEKVNSDQSQKGVLSQFSQHTLLKVSEEITPKPYPTELNPYVRKNKQSGPRVARALTQMYQKGLEGDERYTPEKCKDIAQRYIEYSKSHKRNFILGDVILFVQEMDKIIKQKETISEVTCKLVAM</sequence>
<reference evidence="2 3" key="1">
    <citation type="submission" date="2018-08" db="EMBL/GenBank/DDBJ databases">
        <title>Genome Sequences of Legionella pneumophila subsp. pneumophila Isolates, Recovered from a Drinking Water System in a Large Builging.</title>
        <authorList>
            <person name="Gomez-Alvarez V."/>
            <person name="Boczek L."/>
            <person name="King D."/>
            <person name="Pemberton A."/>
            <person name="Pfaller S."/>
            <person name="Rodgers M."/>
            <person name="Santodomingo J."/>
            <person name="Revetta R."/>
        </authorList>
    </citation>
    <scope>NUCLEOTIDE SEQUENCE [LARGE SCALE GENOMIC DNA]</scope>
    <source>
        <strain evidence="2 3">L01C.1</strain>
    </source>
</reference>
<protein>
    <recommendedName>
        <fullName evidence="4">Dot/Icm T4SS effector</fullName>
    </recommendedName>
</protein>
<evidence type="ECO:0000313" key="2">
    <source>
        <dbReference type="EMBL" id="RJY34531.1"/>
    </source>
</evidence>
<feature type="compositionally biased region" description="Basic and acidic residues" evidence="1">
    <location>
        <begin position="442"/>
        <end position="456"/>
    </location>
</feature>
<proteinExistence type="predicted"/>